<gene>
    <name evidence="1" type="ORF">LKD71_10715</name>
</gene>
<dbReference type="EMBL" id="JAJEPR010000017">
    <property type="protein sequence ID" value="MCC2190271.1"/>
    <property type="molecule type" value="Genomic_DNA"/>
</dbReference>
<sequence>MSLFASMNLQIASLNSGTDAKLEWQWDGGHVPSEIFSESLALYIDEMYGKYMEGAAEITKAARKNRQSTGTPKRLPELISAAGFPARMET</sequence>
<proteinExistence type="predicted"/>
<evidence type="ECO:0000313" key="2">
    <source>
        <dbReference type="Proteomes" id="UP001197875"/>
    </source>
</evidence>
<comment type="caution">
    <text evidence="1">The sequence shown here is derived from an EMBL/GenBank/DDBJ whole genome shotgun (WGS) entry which is preliminary data.</text>
</comment>
<dbReference type="AlphaFoldDB" id="A0AAE3J6Y5"/>
<reference evidence="1 2" key="1">
    <citation type="submission" date="2021-10" db="EMBL/GenBank/DDBJ databases">
        <title>Anaerobic single-cell dispensing facilitates the cultivation of human gut bacteria.</title>
        <authorList>
            <person name="Afrizal A."/>
        </authorList>
    </citation>
    <scope>NUCLEOTIDE SEQUENCE [LARGE SCALE GENOMIC DNA]</scope>
    <source>
        <strain evidence="1 2">CLA-AA-H277</strain>
    </source>
</reference>
<name>A0AAE3J6Y5_9FIRM</name>
<protein>
    <submittedName>
        <fullName evidence="1">Uncharacterized protein</fullName>
    </submittedName>
</protein>
<organism evidence="1 2">
    <name type="scientific">Fusicatenibacter faecihominis</name>
    <dbReference type="NCBI Taxonomy" id="2881276"/>
    <lineage>
        <taxon>Bacteria</taxon>
        <taxon>Bacillati</taxon>
        <taxon>Bacillota</taxon>
        <taxon>Clostridia</taxon>
        <taxon>Lachnospirales</taxon>
        <taxon>Lachnospiraceae</taxon>
        <taxon>Fusicatenibacter</taxon>
    </lineage>
</organism>
<dbReference type="RefSeq" id="WP_178047341.1">
    <property type="nucleotide sequence ID" value="NZ_JAJEPR010000017.1"/>
</dbReference>
<accession>A0AAE3J6Y5</accession>
<evidence type="ECO:0000313" key="1">
    <source>
        <dbReference type="EMBL" id="MCC2190271.1"/>
    </source>
</evidence>
<dbReference type="Proteomes" id="UP001197875">
    <property type="component" value="Unassembled WGS sequence"/>
</dbReference>
<keyword evidence="2" id="KW-1185">Reference proteome</keyword>